<dbReference type="GO" id="GO:0008168">
    <property type="term" value="F:methyltransferase activity"/>
    <property type="evidence" value="ECO:0007669"/>
    <property type="project" value="InterPro"/>
</dbReference>
<gene>
    <name evidence="2" type="ORF">DWV00_30195</name>
</gene>
<keyword evidence="3" id="KW-1185">Reference proteome</keyword>
<comment type="caution">
    <text evidence="2">The sequence shown here is derived from an EMBL/GenBank/DDBJ whole genome shotgun (WGS) entry which is preliminary data.</text>
</comment>
<dbReference type="EMBL" id="QRGA01000021">
    <property type="protein sequence ID" value="RDU95257.1"/>
    <property type="molecule type" value="Genomic_DNA"/>
</dbReference>
<protein>
    <recommendedName>
        <fullName evidence="1">Zinc finger CCCH-type TRM13 domain-containing protein</fullName>
    </recommendedName>
</protein>
<organism evidence="2 3">
    <name type="scientific">Trinickia dinghuensis</name>
    <dbReference type="NCBI Taxonomy" id="2291023"/>
    <lineage>
        <taxon>Bacteria</taxon>
        <taxon>Pseudomonadati</taxon>
        <taxon>Pseudomonadota</taxon>
        <taxon>Betaproteobacteria</taxon>
        <taxon>Burkholderiales</taxon>
        <taxon>Burkholderiaceae</taxon>
        <taxon>Trinickia</taxon>
    </lineage>
</organism>
<dbReference type="OrthoDB" id="9181732at2"/>
<evidence type="ECO:0000259" key="1">
    <source>
        <dbReference type="Pfam" id="PF11722"/>
    </source>
</evidence>
<proteinExistence type="predicted"/>
<evidence type="ECO:0000313" key="3">
    <source>
        <dbReference type="Proteomes" id="UP000256838"/>
    </source>
</evidence>
<reference evidence="2 3" key="1">
    <citation type="submission" date="2018-08" db="EMBL/GenBank/DDBJ databases">
        <title>Paraburkholderia sp. DHOM06 isolated from forest soil.</title>
        <authorList>
            <person name="Gao Z.-H."/>
            <person name="Qiu L.-H."/>
        </authorList>
    </citation>
    <scope>NUCLEOTIDE SEQUENCE [LARGE SCALE GENOMIC DNA]</scope>
    <source>
        <strain evidence="2 3">DHOM06</strain>
    </source>
</reference>
<dbReference type="Pfam" id="PF11722">
    <property type="entry name" value="zf-TRM13_CCCH"/>
    <property type="match status" value="1"/>
</dbReference>
<evidence type="ECO:0000313" key="2">
    <source>
        <dbReference type="EMBL" id="RDU95257.1"/>
    </source>
</evidence>
<dbReference type="AlphaFoldDB" id="A0A3D8JQE9"/>
<name>A0A3D8JQE9_9BURK</name>
<dbReference type="InterPro" id="IPR021721">
    <property type="entry name" value="Znf_CCCH-type_TRM13"/>
</dbReference>
<dbReference type="RefSeq" id="WP_115537269.1">
    <property type="nucleotide sequence ID" value="NZ_QRGA01000021.1"/>
</dbReference>
<accession>A0A3D8JQE9</accession>
<feature type="domain" description="Zinc finger CCCH-type TRM13" evidence="1">
    <location>
        <begin position="90"/>
        <end position="116"/>
    </location>
</feature>
<sequence>MKGKVNCLFAGGPQGDEALTLAAIHCREQLSLEQDLWIKAGAGGAATVVKGRRPERADWLSYTTAVYEKTRRDREGRLVYEFQRLETVQRCSHVLEAKGRLCKHPALSGQSYCRQHSPTDEKYHY</sequence>
<dbReference type="Proteomes" id="UP000256838">
    <property type="component" value="Unassembled WGS sequence"/>
</dbReference>